<dbReference type="AlphaFoldDB" id="A0A9N9PDX8"/>
<reference evidence="1" key="1">
    <citation type="submission" date="2021-06" db="EMBL/GenBank/DDBJ databases">
        <authorList>
            <person name="Kallberg Y."/>
            <person name="Tangrot J."/>
            <person name="Rosling A."/>
        </authorList>
    </citation>
    <scope>NUCLEOTIDE SEQUENCE</scope>
    <source>
        <strain evidence="1">FL966</strain>
    </source>
</reference>
<dbReference type="EMBL" id="CAJVQA010087619">
    <property type="protein sequence ID" value="CAG8839579.1"/>
    <property type="molecule type" value="Genomic_DNA"/>
</dbReference>
<dbReference type="OrthoDB" id="2378673at2759"/>
<evidence type="ECO:0000313" key="1">
    <source>
        <dbReference type="EMBL" id="CAG8839579.1"/>
    </source>
</evidence>
<name>A0A9N9PDX8_9GLOM</name>
<organism evidence="1 2">
    <name type="scientific">Cetraspora pellucida</name>
    <dbReference type="NCBI Taxonomy" id="1433469"/>
    <lineage>
        <taxon>Eukaryota</taxon>
        <taxon>Fungi</taxon>
        <taxon>Fungi incertae sedis</taxon>
        <taxon>Mucoromycota</taxon>
        <taxon>Glomeromycotina</taxon>
        <taxon>Glomeromycetes</taxon>
        <taxon>Diversisporales</taxon>
        <taxon>Gigasporaceae</taxon>
        <taxon>Cetraspora</taxon>
    </lineage>
</organism>
<proteinExistence type="predicted"/>
<sequence>DSAGLKYFHQFSGYDFIDVKTIDHCVRFIKVDNLYYIVDNE</sequence>
<dbReference type="Proteomes" id="UP000789759">
    <property type="component" value="Unassembled WGS sequence"/>
</dbReference>
<comment type="caution">
    <text evidence="1">The sequence shown here is derived from an EMBL/GenBank/DDBJ whole genome shotgun (WGS) entry which is preliminary data.</text>
</comment>
<feature type="non-terminal residue" evidence="1">
    <location>
        <position position="41"/>
    </location>
</feature>
<protein>
    <submittedName>
        <fullName evidence="1">3066_t:CDS:1</fullName>
    </submittedName>
</protein>
<evidence type="ECO:0000313" key="2">
    <source>
        <dbReference type="Proteomes" id="UP000789759"/>
    </source>
</evidence>
<accession>A0A9N9PDX8</accession>
<gene>
    <name evidence="1" type="ORF">CPELLU_LOCUS21882</name>
</gene>
<feature type="non-terminal residue" evidence="1">
    <location>
        <position position="1"/>
    </location>
</feature>
<keyword evidence="2" id="KW-1185">Reference proteome</keyword>